<evidence type="ECO:0000256" key="9">
    <source>
        <dbReference type="SAM" id="Coils"/>
    </source>
</evidence>
<dbReference type="PROSITE" id="PS00041">
    <property type="entry name" value="HTH_ARAC_FAMILY_1"/>
    <property type="match status" value="1"/>
</dbReference>
<evidence type="ECO:0000256" key="2">
    <source>
        <dbReference type="ARBA" id="ARBA00022490"/>
    </source>
</evidence>
<keyword evidence="6" id="KW-0238">DNA-binding</keyword>
<feature type="modified residue" description="4-aspartylphosphate" evidence="8">
    <location>
        <position position="55"/>
    </location>
</feature>
<reference evidence="12 13" key="1">
    <citation type="submission" date="2023-03" db="EMBL/GenBank/DDBJ databases">
        <title>Bacillus Genome Sequencing.</title>
        <authorList>
            <person name="Dunlap C."/>
        </authorList>
    </citation>
    <scope>NUCLEOTIDE SEQUENCE [LARGE SCALE GENOMIC DNA]</scope>
    <source>
        <strain evidence="12 13">BD-525</strain>
    </source>
</reference>
<feature type="domain" description="Response regulatory" evidence="11">
    <location>
        <begin position="3"/>
        <end position="120"/>
    </location>
</feature>
<dbReference type="InterPro" id="IPR020449">
    <property type="entry name" value="Tscrpt_reg_AraC-type_HTH"/>
</dbReference>
<keyword evidence="7" id="KW-0804">Transcription</keyword>
<dbReference type="InterPro" id="IPR011006">
    <property type="entry name" value="CheY-like_superfamily"/>
</dbReference>
<evidence type="ECO:0000256" key="3">
    <source>
        <dbReference type="ARBA" id="ARBA00022553"/>
    </source>
</evidence>
<evidence type="ECO:0000256" key="8">
    <source>
        <dbReference type="PROSITE-ProRule" id="PRU00169"/>
    </source>
</evidence>
<dbReference type="SMART" id="SM00448">
    <property type="entry name" value="REC"/>
    <property type="match status" value="1"/>
</dbReference>
<dbReference type="PROSITE" id="PS50110">
    <property type="entry name" value="RESPONSE_REGULATORY"/>
    <property type="match status" value="1"/>
</dbReference>
<dbReference type="CDD" id="cd17536">
    <property type="entry name" value="REC_YesN-like"/>
    <property type="match status" value="1"/>
</dbReference>
<dbReference type="SMART" id="SM00342">
    <property type="entry name" value="HTH_ARAC"/>
    <property type="match status" value="1"/>
</dbReference>
<evidence type="ECO:0000256" key="6">
    <source>
        <dbReference type="ARBA" id="ARBA00023125"/>
    </source>
</evidence>
<dbReference type="Pfam" id="PF00072">
    <property type="entry name" value="Response_reg"/>
    <property type="match status" value="1"/>
</dbReference>
<dbReference type="EMBL" id="JARLKZ010000021">
    <property type="protein sequence ID" value="MEC0243130.1"/>
    <property type="molecule type" value="Genomic_DNA"/>
</dbReference>
<dbReference type="Gene3D" id="1.10.10.60">
    <property type="entry name" value="Homeodomain-like"/>
    <property type="match status" value="2"/>
</dbReference>
<keyword evidence="2" id="KW-0963">Cytoplasm</keyword>
<dbReference type="RefSeq" id="WP_326090861.1">
    <property type="nucleotide sequence ID" value="NZ_JARLKZ010000021.1"/>
</dbReference>
<dbReference type="Proteomes" id="UP001344632">
    <property type="component" value="Unassembled WGS sequence"/>
</dbReference>
<evidence type="ECO:0000256" key="4">
    <source>
        <dbReference type="ARBA" id="ARBA00023012"/>
    </source>
</evidence>
<dbReference type="InterPro" id="IPR041522">
    <property type="entry name" value="CdaR_GGDEF"/>
</dbReference>
<feature type="coiled-coil region" evidence="9">
    <location>
        <begin position="109"/>
        <end position="146"/>
    </location>
</feature>
<dbReference type="PROSITE" id="PS01124">
    <property type="entry name" value="HTH_ARAC_FAMILY_2"/>
    <property type="match status" value="1"/>
</dbReference>
<evidence type="ECO:0000256" key="7">
    <source>
        <dbReference type="ARBA" id="ARBA00023163"/>
    </source>
</evidence>
<dbReference type="InterPro" id="IPR009057">
    <property type="entry name" value="Homeodomain-like_sf"/>
</dbReference>
<comment type="caution">
    <text evidence="12">The sequence shown here is derived from an EMBL/GenBank/DDBJ whole genome shotgun (WGS) entry which is preliminary data.</text>
</comment>
<keyword evidence="4" id="KW-0902">Two-component regulatory system</keyword>
<proteinExistence type="predicted"/>
<dbReference type="InterPro" id="IPR018060">
    <property type="entry name" value="HTH_AraC"/>
</dbReference>
<accession>A0ABU6GWP4</accession>
<evidence type="ECO:0000256" key="1">
    <source>
        <dbReference type="ARBA" id="ARBA00004496"/>
    </source>
</evidence>
<evidence type="ECO:0000313" key="12">
    <source>
        <dbReference type="EMBL" id="MEC0243130.1"/>
    </source>
</evidence>
<keyword evidence="3 8" id="KW-0597">Phosphoprotein</keyword>
<name>A0ABU6GWP4_9BACL</name>
<dbReference type="SUPFAM" id="SSF46689">
    <property type="entry name" value="Homeodomain-like"/>
    <property type="match status" value="2"/>
</dbReference>
<dbReference type="Gene3D" id="3.40.50.2300">
    <property type="match status" value="1"/>
</dbReference>
<dbReference type="PANTHER" id="PTHR42713">
    <property type="entry name" value="HISTIDINE KINASE-RELATED"/>
    <property type="match status" value="1"/>
</dbReference>
<feature type="domain" description="HTH araC/xylS-type" evidence="10">
    <location>
        <begin position="408"/>
        <end position="506"/>
    </location>
</feature>
<keyword evidence="9" id="KW-0175">Coiled coil</keyword>
<gene>
    <name evidence="12" type="ORF">P4H66_25285</name>
</gene>
<dbReference type="InterPro" id="IPR051552">
    <property type="entry name" value="HptR"/>
</dbReference>
<evidence type="ECO:0000259" key="11">
    <source>
        <dbReference type="PROSITE" id="PS50110"/>
    </source>
</evidence>
<evidence type="ECO:0000259" key="10">
    <source>
        <dbReference type="PROSITE" id="PS01124"/>
    </source>
</evidence>
<sequence length="513" mass="59790">MYGLLIVDDERNIRTGLKAMIEREYPSKFSIRLAAGGSEALELYRGEKADIIITDIRMPGMDGLELIQELNREALPPAFMILSGYDDFQYAKEAITYKVREYLLKPIVREELHQALNRITGELQQIQALNREREEMSKHREEHAADQLNYIFLHPDLPEFEIQRRVVKAGLQLLNQPYFTAVMKGEQQQNNVLKKLWSEYFNRDHSICFEDKDQNLIVIASDEAAFPAFTEHLHNKRLLVWIGISAKTTGPGQVKYSYIQAKQALKYKILQTKPSTALFNYSEIHHLSIPQELPEEEIRRLAHLLGTGRKQEIQELWHEIMDLQEIKRNDISYLENLSRLLNELVIDQVFTSYGEASVEILKSYKKIGYLYHNETISGYIHDAEDLLLRLDGYIKDIKDAHIGHAEMKAAIDYIGQNYDKPLNMATVSNHVSLNYSYFSETFKHVTGMSFVPYLKKVRIDKAKSLLEETHRKVYEIAEQVGFENVKQFNRVFRELEGISPMEYRERVWLHSSN</sequence>
<dbReference type="InterPro" id="IPR018062">
    <property type="entry name" value="HTH_AraC-typ_CS"/>
</dbReference>
<comment type="subcellular location">
    <subcellularLocation>
        <location evidence="1">Cytoplasm</location>
    </subcellularLocation>
</comment>
<keyword evidence="13" id="KW-1185">Reference proteome</keyword>
<dbReference type="Pfam" id="PF12833">
    <property type="entry name" value="HTH_18"/>
    <property type="match status" value="1"/>
</dbReference>
<dbReference type="SUPFAM" id="SSF52172">
    <property type="entry name" value="CheY-like"/>
    <property type="match status" value="1"/>
</dbReference>
<dbReference type="Pfam" id="PF17853">
    <property type="entry name" value="GGDEF_2"/>
    <property type="match status" value="1"/>
</dbReference>
<dbReference type="PANTHER" id="PTHR42713:SF3">
    <property type="entry name" value="TRANSCRIPTIONAL REGULATORY PROTEIN HPTR"/>
    <property type="match status" value="1"/>
</dbReference>
<organism evidence="12 13">
    <name type="scientific">Paenibacillus dokdonensis</name>
    <dbReference type="NCBI Taxonomy" id="2567944"/>
    <lineage>
        <taxon>Bacteria</taxon>
        <taxon>Bacillati</taxon>
        <taxon>Bacillota</taxon>
        <taxon>Bacilli</taxon>
        <taxon>Bacillales</taxon>
        <taxon>Paenibacillaceae</taxon>
        <taxon>Paenibacillus</taxon>
    </lineage>
</organism>
<dbReference type="PRINTS" id="PR00032">
    <property type="entry name" value="HTHARAC"/>
</dbReference>
<keyword evidence="5" id="KW-0805">Transcription regulation</keyword>
<evidence type="ECO:0000256" key="5">
    <source>
        <dbReference type="ARBA" id="ARBA00023015"/>
    </source>
</evidence>
<dbReference type="InterPro" id="IPR001789">
    <property type="entry name" value="Sig_transdc_resp-reg_receiver"/>
</dbReference>
<evidence type="ECO:0000313" key="13">
    <source>
        <dbReference type="Proteomes" id="UP001344632"/>
    </source>
</evidence>
<protein>
    <submittedName>
        <fullName evidence="12">Response regulator</fullName>
    </submittedName>
</protein>